<dbReference type="NCBIfam" id="NF009902">
    <property type="entry name" value="PRK13365.1"/>
    <property type="match status" value="1"/>
</dbReference>
<evidence type="ECO:0000259" key="1">
    <source>
        <dbReference type="Pfam" id="PF02900"/>
    </source>
</evidence>
<keyword evidence="3" id="KW-1185">Reference proteome</keyword>
<organism evidence="2 3">
    <name type="scientific">Roseomonas elaeocarpi</name>
    <dbReference type="NCBI Taxonomy" id="907779"/>
    <lineage>
        <taxon>Bacteria</taxon>
        <taxon>Pseudomonadati</taxon>
        <taxon>Pseudomonadota</taxon>
        <taxon>Alphaproteobacteria</taxon>
        <taxon>Acetobacterales</taxon>
        <taxon>Roseomonadaceae</taxon>
        <taxon>Roseomonas</taxon>
    </lineage>
</organism>
<accession>A0ABV6JSS6</accession>
<gene>
    <name evidence="2" type="ORF">ACFFGY_09090</name>
</gene>
<comment type="caution">
    <text evidence="2">The sequence shown here is derived from an EMBL/GenBank/DDBJ whole genome shotgun (WGS) entry which is preliminary data.</text>
</comment>
<name>A0ABV6JSS6_9PROT</name>
<dbReference type="RefSeq" id="WP_377044155.1">
    <property type="nucleotide sequence ID" value="NZ_JBHLUN010000006.1"/>
</dbReference>
<keyword evidence="2" id="KW-0223">Dioxygenase</keyword>
<dbReference type="NCBIfam" id="NF009901">
    <property type="entry name" value="PRK13364.1"/>
    <property type="match status" value="1"/>
</dbReference>
<dbReference type="Gene3D" id="3.40.830.10">
    <property type="entry name" value="LigB-like"/>
    <property type="match status" value="1"/>
</dbReference>
<dbReference type="GO" id="GO:0051213">
    <property type="term" value="F:dioxygenase activity"/>
    <property type="evidence" value="ECO:0007669"/>
    <property type="project" value="UniProtKB-KW"/>
</dbReference>
<feature type="domain" description="Extradiol ring-cleavage dioxygenase class III enzyme subunit B" evidence="1">
    <location>
        <begin position="7"/>
        <end position="259"/>
    </location>
</feature>
<protein>
    <submittedName>
        <fullName evidence="2">Class III extradiol dioxygenase family protein</fullName>
    </submittedName>
</protein>
<keyword evidence="2" id="KW-0560">Oxidoreductase</keyword>
<evidence type="ECO:0000313" key="3">
    <source>
        <dbReference type="Proteomes" id="UP001589865"/>
    </source>
</evidence>
<dbReference type="SUPFAM" id="SSF53213">
    <property type="entry name" value="LigB-like"/>
    <property type="match status" value="1"/>
</dbReference>
<evidence type="ECO:0000313" key="2">
    <source>
        <dbReference type="EMBL" id="MFC0408400.1"/>
    </source>
</evidence>
<dbReference type="Proteomes" id="UP001589865">
    <property type="component" value="Unassembled WGS sequence"/>
</dbReference>
<dbReference type="Pfam" id="PF02900">
    <property type="entry name" value="LigB"/>
    <property type="match status" value="1"/>
</dbReference>
<proteinExistence type="predicted"/>
<reference evidence="2 3" key="1">
    <citation type="submission" date="2024-09" db="EMBL/GenBank/DDBJ databases">
        <authorList>
            <person name="Sun Q."/>
            <person name="Mori K."/>
        </authorList>
    </citation>
    <scope>NUCLEOTIDE SEQUENCE [LARGE SCALE GENOMIC DNA]</scope>
    <source>
        <strain evidence="2 3">TBRC 5777</strain>
    </source>
</reference>
<sequence>MAQLIGCITTSHVPMISRAVHENLQDDPYWKPFFDAFAPLHAWLEDAKPDLMIVIYNDHGLNFFLDNKPTFALGTAIDYRNGDEGFGPPPPRRFASDAKFAWHVAESLVEDEFDISTCQEMVLDHACVTAGDLLYPGQETWPIPVIPLEINIIQHPLPKPSRCFALGEALGRAISSYPEDMKVVVVASGGLSHQISQGGFINRDFDAMCMDKIVNDPLPLTRYSNQEWIDLAGSQGLEFMTWLVMRGAVTRDVKLVAETYHAPLSHTGGAVMLLDTRPVPVPA</sequence>
<dbReference type="EMBL" id="JBHLUN010000006">
    <property type="protein sequence ID" value="MFC0408400.1"/>
    <property type="molecule type" value="Genomic_DNA"/>
</dbReference>
<dbReference type="InterPro" id="IPR004183">
    <property type="entry name" value="Xdiol_dOase_suB"/>
</dbReference>